<name>A0AAD6ZR60_9AGAR</name>
<dbReference type="EMBL" id="JARIHO010000032">
    <property type="protein sequence ID" value="KAJ7334918.1"/>
    <property type="molecule type" value="Genomic_DNA"/>
</dbReference>
<accession>A0AAD6ZR60</accession>
<gene>
    <name evidence="1" type="ORF">DFH08DRAFT_1083432</name>
</gene>
<dbReference type="Proteomes" id="UP001218218">
    <property type="component" value="Unassembled WGS sequence"/>
</dbReference>
<dbReference type="AlphaFoldDB" id="A0AAD6ZR60"/>
<keyword evidence="2" id="KW-1185">Reference proteome</keyword>
<evidence type="ECO:0000313" key="1">
    <source>
        <dbReference type="EMBL" id="KAJ7334918.1"/>
    </source>
</evidence>
<comment type="caution">
    <text evidence="1">The sequence shown here is derived from an EMBL/GenBank/DDBJ whole genome shotgun (WGS) entry which is preliminary data.</text>
</comment>
<proteinExistence type="predicted"/>
<protein>
    <submittedName>
        <fullName evidence="1">Uncharacterized protein</fullName>
    </submittedName>
</protein>
<evidence type="ECO:0000313" key="2">
    <source>
        <dbReference type="Proteomes" id="UP001218218"/>
    </source>
</evidence>
<reference evidence="1" key="1">
    <citation type="submission" date="2023-03" db="EMBL/GenBank/DDBJ databases">
        <title>Massive genome expansion in bonnet fungi (Mycena s.s.) driven by repeated elements and novel gene families across ecological guilds.</title>
        <authorList>
            <consortium name="Lawrence Berkeley National Laboratory"/>
            <person name="Harder C.B."/>
            <person name="Miyauchi S."/>
            <person name="Viragh M."/>
            <person name="Kuo A."/>
            <person name="Thoen E."/>
            <person name="Andreopoulos B."/>
            <person name="Lu D."/>
            <person name="Skrede I."/>
            <person name="Drula E."/>
            <person name="Henrissat B."/>
            <person name="Morin E."/>
            <person name="Kohler A."/>
            <person name="Barry K."/>
            <person name="LaButti K."/>
            <person name="Morin E."/>
            <person name="Salamov A."/>
            <person name="Lipzen A."/>
            <person name="Mereny Z."/>
            <person name="Hegedus B."/>
            <person name="Baldrian P."/>
            <person name="Stursova M."/>
            <person name="Weitz H."/>
            <person name="Taylor A."/>
            <person name="Grigoriev I.V."/>
            <person name="Nagy L.G."/>
            <person name="Martin F."/>
            <person name="Kauserud H."/>
        </authorList>
    </citation>
    <scope>NUCLEOTIDE SEQUENCE</scope>
    <source>
        <strain evidence="1">CBHHK002</strain>
    </source>
</reference>
<sequence length="323" mass="34759">MMQKPDTRACGAVQLVSIASDSRARQIISTASILYPVFQHRPRLEFAPLAALSRSIPAAAAVLYQYAYFITDKPRLSVAITYRSRPDPTDPPLTQPRPRCCLRGPGRGGGAQYRAHSLSGPPHPYHVDTLNPVLTMRAAHGPSRSIPAAAAAAVLGVLYHCSASGLSGTRCCICHVPTYHSRPDPTDPPLGLGLLPAHFGLPPWPAFSSLEPPLLLVFPWYKCKYALSAPGLVPMTSTIIIVQYSPPMSATIVPHTAPSNFSTSAQGRVGMGSYFVRFLLGLSSRLVSSRAHPGYPTNDDGFFSQSHMPVQRRTVLVTVLLGS</sequence>
<organism evidence="1 2">
    <name type="scientific">Mycena albidolilacea</name>
    <dbReference type="NCBI Taxonomy" id="1033008"/>
    <lineage>
        <taxon>Eukaryota</taxon>
        <taxon>Fungi</taxon>
        <taxon>Dikarya</taxon>
        <taxon>Basidiomycota</taxon>
        <taxon>Agaricomycotina</taxon>
        <taxon>Agaricomycetes</taxon>
        <taxon>Agaricomycetidae</taxon>
        <taxon>Agaricales</taxon>
        <taxon>Marasmiineae</taxon>
        <taxon>Mycenaceae</taxon>
        <taxon>Mycena</taxon>
    </lineage>
</organism>